<dbReference type="PANTHER" id="PTHR12802">
    <property type="entry name" value="SWI/SNF COMPLEX-RELATED"/>
    <property type="match status" value="1"/>
</dbReference>
<dbReference type="PROSITE" id="PS50934">
    <property type="entry name" value="SWIRM"/>
    <property type="match status" value="1"/>
</dbReference>
<feature type="compositionally biased region" description="Low complexity" evidence="10">
    <location>
        <begin position="32"/>
        <end position="46"/>
    </location>
</feature>
<evidence type="ECO:0000256" key="7">
    <source>
        <dbReference type="ARBA" id="ARBA00023163"/>
    </source>
</evidence>
<dbReference type="GO" id="GO:0005634">
    <property type="term" value="C:nucleus"/>
    <property type="evidence" value="ECO:0007669"/>
    <property type="project" value="UniProtKB-ARBA"/>
</dbReference>
<evidence type="ECO:0000256" key="10">
    <source>
        <dbReference type="SAM" id="MobiDB-lite"/>
    </source>
</evidence>
<keyword evidence="8" id="KW-0539">Nucleus</keyword>
<dbReference type="AlphaFoldDB" id="A0AAN9PUR5"/>
<dbReference type="Gene3D" id="1.10.10.60">
    <property type="entry name" value="Homeodomain-like"/>
    <property type="match status" value="1"/>
</dbReference>
<dbReference type="PROSITE" id="PS01357">
    <property type="entry name" value="ZF_ZZ_1"/>
    <property type="match status" value="1"/>
</dbReference>
<dbReference type="SUPFAM" id="SSF57850">
    <property type="entry name" value="RING/U-box"/>
    <property type="match status" value="1"/>
</dbReference>
<keyword evidence="2" id="KW-0479">Metal-binding</keyword>
<dbReference type="InterPro" id="IPR000433">
    <property type="entry name" value="Znf_ZZ"/>
</dbReference>
<feature type="region of interest" description="Disordered" evidence="10">
    <location>
        <begin position="489"/>
        <end position="543"/>
    </location>
</feature>
<dbReference type="Gene3D" id="1.10.10.10">
    <property type="entry name" value="Winged helix-like DNA-binding domain superfamily/Winged helix DNA-binding domain"/>
    <property type="match status" value="1"/>
</dbReference>
<dbReference type="EMBL" id="JAYKXN010000002">
    <property type="protein sequence ID" value="KAK7310639.1"/>
    <property type="molecule type" value="Genomic_DNA"/>
</dbReference>
<evidence type="ECO:0008006" key="17">
    <source>
        <dbReference type="Google" id="ProtNLM"/>
    </source>
</evidence>
<keyword evidence="3 9" id="KW-0863">Zinc-finger</keyword>
<dbReference type="FunFam" id="1.10.10.60:FF:000014">
    <property type="entry name" value="SWI/SNF complex subunit SMARCC2 isoform C"/>
    <property type="match status" value="1"/>
</dbReference>
<evidence type="ECO:0000256" key="4">
    <source>
        <dbReference type="ARBA" id="ARBA00022833"/>
    </source>
</evidence>
<dbReference type="Proteomes" id="UP001359559">
    <property type="component" value="Unassembled WGS sequence"/>
</dbReference>
<dbReference type="InterPro" id="IPR009057">
    <property type="entry name" value="Homeodomain-like_sf"/>
</dbReference>
<dbReference type="InterPro" id="IPR007526">
    <property type="entry name" value="SWIRM"/>
</dbReference>
<dbReference type="InterPro" id="IPR043145">
    <property type="entry name" value="Znf_ZZ_sf"/>
</dbReference>
<evidence type="ECO:0000256" key="2">
    <source>
        <dbReference type="ARBA" id="ARBA00022723"/>
    </source>
</evidence>
<keyword evidence="1" id="KW-0217">Developmental protein</keyword>
<feature type="domain" description="Myb-like" evidence="11">
    <location>
        <begin position="401"/>
        <end position="451"/>
    </location>
</feature>
<feature type="compositionally biased region" description="Basic and acidic residues" evidence="10">
    <location>
        <begin position="674"/>
        <end position="683"/>
    </location>
</feature>
<feature type="region of interest" description="Disordered" evidence="10">
    <location>
        <begin position="858"/>
        <end position="891"/>
    </location>
</feature>
<evidence type="ECO:0000259" key="14">
    <source>
        <dbReference type="PROSITE" id="PS51293"/>
    </source>
</evidence>
<feature type="region of interest" description="Disordered" evidence="10">
    <location>
        <begin position="32"/>
        <end position="107"/>
    </location>
</feature>
<evidence type="ECO:0000313" key="16">
    <source>
        <dbReference type="Proteomes" id="UP001359559"/>
    </source>
</evidence>
<dbReference type="InterPro" id="IPR036388">
    <property type="entry name" value="WH-like_DNA-bd_sf"/>
</dbReference>
<gene>
    <name evidence="15" type="ORF">RJT34_08261</name>
</gene>
<dbReference type="Pfam" id="PF00249">
    <property type="entry name" value="Myb_DNA-binding"/>
    <property type="match status" value="1"/>
</dbReference>
<evidence type="ECO:0000256" key="1">
    <source>
        <dbReference type="ARBA" id="ARBA00022473"/>
    </source>
</evidence>
<feature type="compositionally biased region" description="Basic and acidic residues" evidence="10">
    <location>
        <begin position="882"/>
        <end position="891"/>
    </location>
</feature>
<feature type="domain" description="SANT" evidence="14">
    <location>
        <begin position="404"/>
        <end position="455"/>
    </location>
</feature>
<feature type="region of interest" description="Disordered" evidence="10">
    <location>
        <begin position="708"/>
        <end position="742"/>
    </location>
</feature>
<feature type="compositionally biased region" description="Basic and acidic residues" evidence="10">
    <location>
        <begin position="723"/>
        <end position="736"/>
    </location>
</feature>
<protein>
    <recommendedName>
        <fullName evidence="17">SWI/SNF complex subunit SWI3D</fullName>
    </recommendedName>
</protein>
<dbReference type="CDD" id="cd00167">
    <property type="entry name" value="SANT"/>
    <property type="match status" value="1"/>
</dbReference>
<sequence>MLHWAHHHTIMASLQHVAIALKTMEDKRAFPSSNAAASPASESASSRRLGGAAQKRKANALCASNSSSAPSKRITRDKVLPPHTPFHNGPLTRARQIPSSTASAAVKHPVRAPNSVALHEELNKESEREALEAAIEPQFEAVRSRDPDAHVVPTHCVFFDQNRLRSERAKHCIKSLSLLQAVKYATKHEEGNSRSWFSWINIHPIEKRTLPSFFNDKTKNRTPDTYMEIRNYIMKRFHVNPNVHIELKDLSELNVGDLDSRQEVMEFLDYWGLINFHPFPVTGSAVASTNDDVVAEKNSLLEKLYHFETQQFPPIVRKTSLMTPGVTSDLFPESTVSEELVKLEGPAAEYHCSSCSADCSRRCYHCQKQADFDLCINCFSNGKFGSSMSSSDFILMEPAEVPGVSSGNWTDQETLLLLEALELYKENWNEIAEHVATKSKAECILHFVQMPIEDAFVNCGDDVDASCKGNVDAATIDNDSSVHIDASIDENKTSDSNDTHTQNLPNETAIADDVNKMNVNQETPKPEDDSDKKTCEGTSKSEDDAKVKFGQEAGNNYAFHALEEAFISVGYSIGHEGTSSFAEVGNPVMGLAVFLARLVGSDVAVASAHSSLKSMSENSPSTELSARHCFLLEDPPVGKEPTRSERDYKREENEDDINVQQDKSKSDGNVLSNGDHDTKNKDIDVQVKRQLAFSHDGVLEKPMVNQEGVVHDNCNDPGNSKLPSDHSDSSTSKDKVPPSAKELGEGTLLKVLCQPVIKLKDGCASDTLSSENKLKQSIKSNLAEEHPKLVEKPKAAVKSLDTTDSAMDVDLVSNSLPSEKNESQPNVTLISSQHTLTEKDVGMTSLSTPLDNNELPHPVKSNSGMENEHSTVAGGDPTENGTKVKDGGKKAKRDNNFEKVKQAAVSVLAAAAVKGKILADQEEDRIRQLASLLIEKQLHKLETKLAFFQDLENVMMSVRKYLVQSRQKLFHERARIIAKIRLGLHASSSRGVPRRQIIMNLQRSPLSRPVGATATTLPNHLAPAAAVGNLVWPSTQENLSSVGTK</sequence>
<evidence type="ECO:0000256" key="8">
    <source>
        <dbReference type="ARBA" id="ARBA00023242"/>
    </source>
</evidence>
<dbReference type="SMART" id="SM00291">
    <property type="entry name" value="ZnF_ZZ"/>
    <property type="match status" value="1"/>
</dbReference>
<feature type="compositionally biased region" description="Low complexity" evidence="10">
    <location>
        <begin position="59"/>
        <end position="71"/>
    </location>
</feature>
<dbReference type="CDD" id="cd02336">
    <property type="entry name" value="ZZ_RSC8"/>
    <property type="match status" value="1"/>
</dbReference>
<dbReference type="PROSITE" id="PS50090">
    <property type="entry name" value="MYB_LIKE"/>
    <property type="match status" value="1"/>
</dbReference>
<dbReference type="SUPFAM" id="SSF46689">
    <property type="entry name" value="Homeodomain-like"/>
    <property type="match status" value="2"/>
</dbReference>
<feature type="compositionally biased region" description="Basic and acidic residues" evidence="10">
    <location>
        <begin position="489"/>
        <end position="498"/>
    </location>
</feature>
<dbReference type="SMART" id="SM00717">
    <property type="entry name" value="SANT"/>
    <property type="match status" value="1"/>
</dbReference>
<dbReference type="PROSITE" id="PS50135">
    <property type="entry name" value="ZF_ZZ_2"/>
    <property type="match status" value="1"/>
</dbReference>
<evidence type="ECO:0000256" key="3">
    <source>
        <dbReference type="ARBA" id="ARBA00022771"/>
    </source>
</evidence>
<dbReference type="GO" id="GO:0003677">
    <property type="term" value="F:DNA binding"/>
    <property type="evidence" value="ECO:0007669"/>
    <property type="project" value="UniProtKB-KW"/>
</dbReference>
<dbReference type="Pfam" id="PF16495">
    <property type="entry name" value="SWIRM-assoc_1"/>
    <property type="match status" value="1"/>
</dbReference>
<keyword evidence="16" id="KW-1185">Reference proteome</keyword>
<dbReference type="Pfam" id="PF04433">
    <property type="entry name" value="SWIRM"/>
    <property type="match status" value="1"/>
</dbReference>
<keyword evidence="7" id="KW-0804">Transcription</keyword>
<reference evidence="15 16" key="1">
    <citation type="submission" date="2024-01" db="EMBL/GenBank/DDBJ databases">
        <title>The genomes of 5 underutilized Papilionoideae crops provide insights into root nodulation and disease resistance.</title>
        <authorList>
            <person name="Yuan L."/>
        </authorList>
    </citation>
    <scope>NUCLEOTIDE SEQUENCE [LARGE SCALE GENOMIC DNA]</scope>
    <source>
        <strain evidence="15">LY-2023</strain>
        <tissue evidence="15">Leaf</tissue>
    </source>
</reference>
<evidence type="ECO:0000256" key="6">
    <source>
        <dbReference type="ARBA" id="ARBA00023125"/>
    </source>
</evidence>
<dbReference type="InterPro" id="IPR017884">
    <property type="entry name" value="SANT_dom"/>
</dbReference>
<feature type="region of interest" description="Disordered" evidence="10">
    <location>
        <begin position="630"/>
        <end position="683"/>
    </location>
</feature>
<organism evidence="15 16">
    <name type="scientific">Clitoria ternatea</name>
    <name type="common">Butterfly pea</name>
    <dbReference type="NCBI Taxonomy" id="43366"/>
    <lineage>
        <taxon>Eukaryota</taxon>
        <taxon>Viridiplantae</taxon>
        <taxon>Streptophyta</taxon>
        <taxon>Embryophyta</taxon>
        <taxon>Tracheophyta</taxon>
        <taxon>Spermatophyta</taxon>
        <taxon>Magnoliopsida</taxon>
        <taxon>eudicotyledons</taxon>
        <taxon>Gunneridae</taxon>
        <taxon>Pentapetalae</taxon>
        <taxon>rosids</taxon>
        <taxon>fabids</taxon>
        <taxon>Fabales</taxon>
        <taxon>Fabaceae</taxon>
        <taxon>Papilionoideae</taxon>
        <taxon>50 kb inversion clade</taxon>
        <taxon>NPAAA clade</taxon>
        <taxon>indigoferoid/millettioid clade</taxon>
        <taxon>Phaseoleae</taxon>
        <taxon>Clitoria</taxon>
    </lineage>
</organism>
<dbReference type="InterPro" id="IPR032451">
    <property type="entry name" value="SMARCC_C"/>
</dbReference>
<keyword evidence="4" id="KW-0862">Zinc</keyword>
<feature type="domain" description="SWIRM" evidence="13">
    <location>
        <begin position="188"/>
        <end position="285"/>
    </location>
</feature>
<accession>A0AAN9PUR5</accession>
<dbReference type="Pfam" id="PF00569">
    <property type="entry name" value="ZZ"/>
    <property type="match status" value="1"/>
</dbReference>
<keyword evidence="6" id="KW-0238">DNA-binding</keyword>
<comment type="caution">
    <text evidence="15">The sequence shown here is derived from an EMBL/GenBank/DDBJ whole genome shotgun (WGS) entry which is preliminary data.</text>
</comment>
<dbReference type="Gene3D" id="3.30.60.90">
    <property type="match status" value="1"/>
</dbReference>
<feature type="compositionally biased region" description="Basic and acidic residues" evidence="10">
    <location>
        <begin position="636"/>
        <end position="652"/>
    </location>
</feature>
<feature type="compositionally biased region" description="Basic and acidic residues" evidence="10">
    <location>
        <begin position="524"/>
        <end position="543"/>
    </location>
</feature>
<name>A0AAN9PUR5_CLITE</name>
<evidence type="ECO:0000256" key="9">
    <source>
        <dbReference type="PROSITE-ProRule" id="PRU00228"/>
    </source>
</evidence>
<evidence type="ECO:0000259" key="11">
    <source>
        <dbReference type="PROSITE" id="PS50090"/>
    </source>
</evidence>
<evidence type="ECO:0000256" key="5">
    <source>
        <dbReference type="ARBA" id="ARBA00023015"/>
    </source>
</evidence>
<evidence type="ECO:0000259" key="13">
    <source>
        <dbReference type="PROSITE" id="PS50934"/>
    </source>
</evidence>
<proteinExistence type="predicted"/>
<evidence type="ECO:0000259" key="12">
    <source>
        <dbReference type="PROSITE" id="PS50135"/>
    </source>
</evidence>
<dbReference type="InterPro" id="IPR041984">
    <property type="entry name" value="Rsc8/Ssr1/Ssr2_ZZ"/>
</dbReference>
<keyword evidence="5" id="KW-0805">Transcription regulation</keyword>
<feature type="domain" description="ZZ-type" evidence="12">
    <location>
        <begin position="347"/>
        <end position="401"/>
    </location>
</feature>
<dbReference type="PROSITE" id="PS51293">
    <property type="entry name" value="SANT"/>
    <property type="match status" value="1"/>
</dbReference>
<dbReference type="GO" id="GO:0008270">
    <property type="term" value="F:zinc ion binding"/>
    <property type="evidence" value="ECO:0007669"/>
    <property type="project" value="UniProtKB-KW"/>
</dbReference>
<dbReference type="InterPro" id="IPR001005">
    <property type="entry name" value="SANT/Myb"/>
</dbReference>
<dbReference type="PANTHER" id="PTHR12802:SF41">
    <property type="entry name" value="BRAHMA ASSOCIATED PROTEIN 155 KDA"/>
    <property type="match status" value="1"/>
</dbReference>
<evidence type="ECO:0000313" key="15">
    <source>
        <dbReference type="EMBL" id="KAK7310639.1"/>
    </source>
</evidence>